<feature type="domain" description="EF-hand" evidence="1">
    <location>
        <begin position="86"/>
        <end position="121"/>
    </location>
</feature>
<dbReference type="InterPro" id="IPR050230">
    <property type="entry name" value="CALM/Myosin/TropC-like"/>
</dbReference>
<evidence type="ECO:0000259" key="1">
    <source>
        <dbReference type="PROSITE" id="PS50222"/>
    </source>
</evidence>
<dbReference type="PANTHER" id="PTHR23048:SF59">
    <property type="entry name" value="EF-HAND SUPERFAMILY PROTEIN"/>
    <property type="match status" value="1"/>
</dbReference>
<dbReference type="SMART" id="SM00054">
    <property type="entry name" value="EFh"/>
    <property type="match status" value="3"/>
</dbReference>
<dbReference type="InterPro" id="IPR011992">
    <property type="entry name" value="EF-hand-dom_pair"/>
</dbReference>
<dbReference type="Gene3D" id="3.30.420.10">
    <property type="entry name" value="Ribonuclease H-like superfamily/Ribonuclease H"/>
    <property type="match status" value="1"/>
</dbReference>
<reference evidence="2" key="1">
    <citation type="journal article" date="2013" name="Nature">
        <title>Draft genome of the wheat A-genome progenitor Triticum urartu.</title>
        <authorList>
            <person name="Ling H.Q."/>
            <person name="Zhao S."/>
            <person name="Liu D."/>
            <person name="Wang J."/>
            <person name="Sun H."/>
            <person name="Zhang C."/>
            <person name="Fan H."/>
            <person name="Li D."/>
            <person name="Dong L."/>
            <person name="Tao Y."/>
            <person name="Gao C."/>
            <person name="Wu H."/>
            <person name="Li Y."/>
            <person name="Cui Y."/>
            <person name="Guo X."/>
            <person name="Zheng S."/>
            <person name="Wang B."/>
            <person name="Yu K."/>
            <person name="Liang Q."/>
            <person name="Yang W."/>
            <person name="Lou X."/>
            <person name="Chen J."/>
            <person name="Feng M."/>
            <person name="Jian J."/>
            <person name="Zhang X."/>
            <person name="Luo G."/>
            <person name="Jiang Y."/>
            <person name="Liu J."/>
            <person name="Wang Z."/>
            <person name="Sha Y."/>
            <person name="Zhang B."/>
            <person name="Wu H."/>
            <person name="Tang D."/>
            <person name="Shen Q."/>
            <person name="Xue P."/>
            <person name="Zou S."/>
            <person name="Wang X."/>
            <person name="Liu X."/>
            <person name="Wang F."/>
            <person name="Yang Y."/>
            <person name="An X."/>
            <person name="Dong Z."/>
            <person name="Zhang K."/>
            <person name="Zhang X."/>
            <person name="Luo M.C."/>
            <person name="Dvorak J."/>
            <person name="Tong Y."/>
            <person name="Wang J."/>
            <person name="Yang H."/>
            <person name="Li Z."/>
            <person name="Wang D."/>
            <person name="Zhang A."/>
            <person name="Wang J."/>
        </authorList>
    </citation>
    <scope>NUCLEOTIDE SEQUENCE</scope>
</reference>
<dbReference type="PROSITE" id="PS50222">
    <property type="entry name" value="EF_HAND_2"/>
    <property type="match status" value="2"/>
</dbReference>
<dbReference type="EMBL" id="KD132022">
    <property type="protein sequence ID" value="EMS58483.1"/>
    <property type="molecule type" value="Genomic_DNA"/>
</dbReference>
<proteinExistence type="predicted"/>
<dbReference type="CDD" id="cd00051">
    <property type="entry name" value="EFh"/>
    <property type="match status" value="3"/>
</dbReference>
<dbReference type="PANTHER" id="PTHR23048">
    <property type="entry name" value="MYOSIN LIGHT CHAIN 1, 3"/>
    <property type="match status" value="1"/>
</dbReference>
<dbReference type="InterPro" id="IPR018247">
    <property type="entry name" value="EF_Hand_1_Ca_BS"/>
</dbReference>
<dbReference type="GO" id="GO:0004523">
    <property type="term" value="F:RNA-DNA hybrid ribonuclease activity"/>
    <property type="evidence" value="ECO:0007669"/>
    <property type="project" value="InterPro"/>
</dbReference>
<dbReference type="GO" id="GO:0016460">
    <property type="term" value="C:myosin II complex"/>
    <property type="evidence" value="ECO:0007669"/>
    <property type="project" value="TreeGrafter"/>
</dbReference>
<dbReference type="InterPro" id="IPR002048">
    <property type="entry name" value="EF_hand_dom"/>
</dbReference>
<evidence type="ECO:0000313" key="2">
    <source>
        <dbReference type="EMBL" id="EMS58483.1"/>
    </source>
</evidence>
<organism evidence="2">
    <name type="scientific">Triticum urartu</name>
    <name type="common">Red wild einkorn</name>
    <name type="synonym">Crithodium urartu</name>
    <dbReference type="NCBI Taxonomy" id="4572"/>
    <lineage>
        <taxon>Eukaryota</taxon>
        <taxon>Viridiplantae</taxon>
        <taxon>Streptophyta</taxon>
        <taxon>Embryophyta</taxon>
        <taxon>Tracheophyta</taxon>
        <taxon>Spermatophyta</taxon>
        <taxon>Magnoliopsida</taxon>
        <taxon>Liliopsida</taxon>
        <taxon>Poales</taxon>
        <taxon>Poaceae</taxon>
        <taxon>BOP clade</taxon>
        <taxon>Pooideae</taxon>
        <taxon>Triticodae</taxon>
        <taxon>Triticeae</taxon>
        <taxon>Triticinae</taxon>
        <taxon>Triticum</taxon>
    </lineage>
</organism>
<dbReference type="FunFam" id="1.10.238.10:FF:000278">
    <property type="entry name" value="probable calcium-binding protein CML13"/>
    <property type="match status" value="1"/>
</dbReference>
<accession>M7Z5R9</accession>
<protein>
    <submittedName>
        <fullName evidence="2">Putative calcium-binding protein CML13</fullName>
    </submittedName>
</protein>
<dbReference type="PROSITE" id="PS00018">
    <property type="entry name" value="EF_HAND_1"/>
    <property type="match status" value="2"/>
</dbReference>
<name>M7Z5R9_TRIUA</name>
<dbReference type="SUPFAM" id="SSF53098">
    <property type="entry name" value="Ribonuclease H-like"/>
    <property type="match status" value="1"/>
</dbReference>
<dbReference type="AlphaFoldDB" id="M7Z5R9"/>
<dbReference type="InterPro" id="IPR002156">
    <property type="entry name" value="RNaseH_domain"/>
</dbReference>
<dbReference type="InterPro" id="IPR012337">
    <property type="entry name" value="RNaseH-like_sf"/>
</dbReference>
<dbReference type="Pfam" id="PF13499">
    <property type="entry name" value="EF-hand_7"/>
    <property type="match status" value="2"/>
</dbReference>
<dbReference type="Pfam" id="PF13456">
    <property type="entry name" value="RVT_3"/>
    <property type="match status" value="1"/>
</dbReference>
<dbReference type="SUPFAM" id="SSF47473">
    <property type="entry name" value="EF-hand"/>
    <property type="match status" value="1"/>
</dbReference>
<dbReference type="InterPro" id="IPR036397">
    <property type="entry name" value="RNaseH_sf"/>
</dbReference>
<dbReference type="GO" id="GO:0003676">
    <property type="term" value="F:nucleic acid binding"/>
    <property type="evidence" value="ECO:0007669"/>
    <property type="project" value="InterPro"/>
</dbReference>
<gene>
    <name evidence="2" type="ORF">TRIUR3_29342</name>
</gene>
<dbReference type="STRING" id="4572.M7Z5R9"/>
<sequence>MKGQTRRERPRTRPHGLTQQKRQEIKEAFDLFDTDNSGNESVPSLAWLFLDAILVSWADVLQRVRIAGTIDAKELNVAMRALGFEMTEEQINQMIADVDKDGSGSIDYEEFEHMMTAKIGERDTKEELTKAFRIIDQDKNGKISDVDIQRIAKELGENFTLQEIQEMVQEADQNAWAPTANDILKVNVDGSFMPDGKTGGWGFILTDAEGDAVGAGAGAGRLRSLQADAEACCAALQAAQAWGMMTRITLVMDGPGTGGCHLK</sequence>
<feature type="domain" description="EF-hand" evidence="1">
    <location>
        <begin position="123"/>
        <end position="158"/>
    </location>
</feature>
<dbReference type="eggNOG" id="KOG0028">
    <property type="taxonomic scope" value="Eukaryota"/>
</dbReference>
<dbReference type="Gene3D" id="1.10.238.10">
    <property type="entry name" value="EF-hand"/>
    <property type="match status" value="2"/>
</dbReference>
<dbReference type="GO" id="GO:0005509">
    <property type="term" value="F:calcium ion binding"/>
    <property type="evidence" value="ECO:0007669"/>
    <property type="project" value="InterPro"/>
</dbReference>